<dbReference type="AlphaFoldDB" id="A0A653D698"/>
<dbReference type="Proteomes" id="UP000410492">
    <property type="component" value="Unassembled WGS sequence"/>
</dbReference>
<sequence>MKGLSGPIELKEGRRVHFRLDLLKLKRHALVKVGEWHPRTAVNITDREAFFDPGTMNVTLVVTTILEQPYVMLKTPSGIVDNDQLEGFCIDLLKEIATMVGFEYKLTLVPDGKYGAYDYDTGEWNGMVKQLIEKKADLAVGSMTINYARESVIDFTKPFMNLGISILF</sequence>
<evidence type="ECO:0000256" key="15">
    <source>
        <dbReference type="ARBA" id="ARBA00034104"/>
    </source>
</evidence>
<feature type="domain" description="Ionotropic glutamate receptor L-glutamate and glycine-binding" evidence="17">
    <location>
        <begin position="69"/>
        <end position="133"/>
    </location>
</feature>
<dbReference type="GO" id="GO:0045211">
    <property type="term" value="C:postsynaptic membrane"/>
    <property type="evidence" value="ECO:0007669"/>
    <property type="project" value="UniProtKB-SubCell"/>
</dbReference>
<evidence type="ECO:0000256" key="6">
    <source>
        <dbReference type="ARBA" id="ARBA00022989"/>
    </source>
</evidence>
<evidence type="ECO:0000256" key="1">
    <source>
        <dbReference type="ARBA" id="ARBA00008685"/>
    </source>
</evidence>
<dbReference type="InterPro" id="IPR015683">
    <property type="entry name" value="Ionotropic_Glu_rcpt"/>
</dbReference>
<keyword evidence="7" id="KW-0770">Synapse</keyword>
<evidence type="ECO:0000256" key="9">
    <source>
        <dbReference type="ARBA" id="ARBA00023136"/>
    </source>
</evidence>
<dbReference type="GO" id="GO:0007166">
    <property type="term" value="P:cell surface receptor signaling pathway"/>
    <property type="evidence" value="ECO:0007669"/>
    <property type="project" value="UniProtKB-ARBA"/>
</dbReference>
<evidence type="ECO:0000259" key="17">
    <source>
        <dbReference type="SMART" id="SM00918"/>
    </source>
</evidence>
<keyword evidence="6" id="KW-1133">Transmembrane helix</keyword>
<feature type="non-terminal residue" evidence="18">
    <location>
        <position position="168"/>
    </location>
</feature>
<dbReference type="InterPro" id="IPR019594">
    <property type="entry name" value="Glu/Gly-bd"/>
</dbReference>
<evidence type="ECO:0000256" key="13">
    <source>
        <dbReference type="ARBA" id="ARBA00023286"/>
    </source>
</evidence>
<dbReference type="SUPFAM" id="SSF53850">
    <property type="entry name" value="Periplasmic binding protein-like II"/>
    <property type="match status" value="1"/>
</dbReference>
<evidence type="ECO:0000313" key="19">
    <source>
        <dbReference type="Proteomes" id="UP000410492"/>
    </source>
</evidence>
<evidence type="ECO:0000256" key="12">
    <source>
        <dbReference type="ARBA" id="ARBA00023257"/>
    </source>
</evidence>
<keyword evidence="13" id="KW-1071">Ligand-gated ion channel</keyword>
<evidence type="ECO:0000256" key="8">
    <source>
        <dbReference type="ARBA" id="ARBA00023065"/>
    </source>
</evidence>
<proteinExistence type="inferred from homology"/>
<keyword evidence="14" id="KW-0407">Ion channel</keyword>
<evidence type="ECO:0000256" key="11">
    <source>
        <dbReference type="ARBA" id="ARBA00023180"/>
    </source>
</evidence>
<reference evidence="18 19" key="1">
    <citation type="submission" date="2019-01" db="EMBL/GenBank/DDBJ databases">
        <authorList>
            <person name="Sayadi A."/>
        </authorList>
    </citation>
    <scope>NUCLEOTIDE SEQUENCE [LARGE SCALE GENOMIC DNA]</scope>
</reference>
<name>A0A653D698_CALMS</name>
<comment type="subcellular location">
    <subcellularLocation>
        <location evidence="15">Postsynaptic cell membrane</location>
        <topology evidence="15">Multi-pass membrane protein</topology>
    </subcellularLocation>
</comment>
<dbReference type="Pfam" id="PF10613">
    <property type="entry name" value="Lig_chan-Glu_bd"/>
    <property type="match status" value="1"/>
</dbReference>
<organism evidence="18 19">
    <name type="scientific">Callosobruchus maculatus</name>
    <name type="common">Southern cowpea weevil</name>
    <name type="synonym">Pulse bruchid</name>
    <dbReference type="NCBI Taxonomy" id="64391"/>
    <lineage>
        <taxon>Eukaryota</taxon>
        <taxon>Metazoa</taxon>
        <taxon>Ecdysozoa</taxon>
        <taxon>Arthropoda</taxon>
        <taxon>Hexapoda</taxon>
        <taxon>Insecta</taxon>
        <taxon>Pterygota</taxon>
        <taxon>Neoptera</taxon>
        <taxon>Endopterygota</taxon>
        <taxon>Coleoptera</taxon>
        <taxon>Polyphaga</taxon>
        <taxon>Cucujiformia</taxon>
        <taxon>Chrysomeloidea</taxon>
        <taxon>Chrysomelidae</taxon>
        <taxon>Bruchinae</taxon>
        <taxon>Bruchini</taxon>
        <taxon>Callosobruchus</taxon>
    </lineage>
</organism>
<comment type="similarity">
    <text evidence="1">Belongs to the glutamate-gated ion channel (TC 1.A.10.1) family.</text>
</comment>
<dbReference type="EMBL" id="CAACVG010010408">
    <property type="protein sequence ID" value="VEN55714.1"/>
    <property type="molecule type" value="Genomic_DNA"/>
</dbReference>
<evidence type="ECO:0000256" key="7">
    <source>
        <dbReference type="ARBA" id="ARBA00023018"/>
    </source>
</evidence>
<keyword evidence="3" id="KW-1003">Cell membrane</keyword>
<evidence type="ECO:0000256" key="2">
    <source>
        <dbReference type="ARBA" id="ARBA00022448"/>
    </source>
</evidence>
<evidence type="ECO:0000313" key="18">
    <source>
        <dbReference type="EMBL" id="VEN55714.1"/>
    </source>
</evidence>
<keyword evidence="5" id="KW-0732">Signal</keyword>
<dbReference type="SMART" id="SM00918">
    <property type="entry name" value="Lig_chan-Glu_bd"/>
    <property type="match status" value="1"/>
</dbReference>
<dbReference type="GO" id="GO:0022824">
    <property type="term" value="F:transmitter-gated monoatomic ion channel activity"/>
    <property type="evidence" value="ECO:0007669"/>
    <property type="project" value="UniProtKB-ARBA"/>
</dbReference>
<feature type="domain" description="Ionotropic glutamate receptor C-terminal" evidence="16">
    <location>
        <begin position="59"/>
        <end position="168"/>
    </location>
</feature>
<evidence type="ECO:0000256" key="4">
    <source>
        <dbReference type="ARBA" id="ARBA00022692"/>
    </source>
</evidence>
<dbReference type="PANTHER" id="PTHR18966">
    <property type="entry name" value="IONOTROPIC GLUTAMATE RECEPTOR"/>
    <property type="match status" value="1"/>
</dbReference>
<keyword evidence="12" id="KW-0628">Postsynaptic cell membrane</keyword>
<evidence type="ECO:0000259" key="16">
    <source>
        <dbReference type="SMART" id="SM00079"/>
    </source>
</evidence>
<keyword evidence="19" id="KW-1185">Reference proteome</keyword>
<evidence type="ECO:0000256" key="5">
    <source>
        <dbReference type="ARBA" id="ARBA00022729"/>
    </source>
</evidence>
<accession>A0A653D698</accession>
<keyword evidence="10" id="KW-0675">Receptor</keyword>
<evidence type="ECO:0000256" key="14">
    <source>
        <dbReference type="ARBA" id="ARBA00023303"/>
    </source>
</evidence>
<dbReference type="Gene3D" id="3.40.190.10">
    <property type="entry name" value="Periplasmic binding protein-like II"/>
    <property type="match status" value="1"/>
</dbReference>
<dbReference type="FunFam" id="3.40.190.10:FF:000001">
    <property type="entry name" value="Glutamate receptor ionotropic, kainate 2"/>
    <property type="match status" value="1"/>
</dbReference>
<evidence type="ECO:0000256" key="3">
    <source>
        <dbReference type="ARBA" id="ARBA00022475"/>
    </source>
</evidence>
<evidence type="ECO:0000256" key="10">
    <source>
        <dbReference type="ARBA" id="ARBA00023170"/>
    </source>
</evidence>
<dbReference type="InterPro" id="IPR001320">
    <property type="entry name" value="Iontro_rcpt_C"/>
</dbReference>
<dbReference type="SMART" id="SM00079">
    <property type="entry name" value="PBPe"/>
    <property type="match status" value="1"/>
</dbReference>
<keyword evidence="8" id="KW-0406">Ion transport</keyword>
<dbReference type="OrthoDB" id="5984008at2759"/>
<keyword evidence="9" id="KW-0472">Membrane</keyword>
<keyword evidence="11" id="KW-0325">Glycoprotein</keyword>
<evidence type="ECO:0008006" key="20">
    <source>
        <dbReference type="Google" id="ProtNLM"/>
    </source>
</evidence>
<keyword evidence="2" id="KW-0813">Transport</keyword>
<gene>
    <name evidence="18" type="ORF">CALMAC_LOCUS14822</name>
</gene>
<keyword evidence="4" id="KW-0812">Transmembrane</keyword>
<protein>
    <recommendedName>
        <fullName evidence="20">Ionotropic glutamate receptor L-glutamate and glycine-binding domain-containing protein</fullName>
    </recommendedName>
</protein>